<accession>A0AA49GBT9</accession>
<protein>
    <submittedName>
        <fullName evidence="2">Chaperone modulator CbpM</fullName>
    </submittedName>
</protein>
<reference evidence="2" key="1">
    <citation type="submission" date="2023-08" db="EMBL/GenBank/DDBJ databases">
        <title>Comparative genomics and taxonomic characterization of three novel marine species of genus Marivirga.</title>
        <authorList>
            <person name="Muhammad N."/>
            <person name="Kim S.-G."/>
        </authorList>
    </citation>
    <scope>NUCLEOTIDE SEQUENCE</scope>
    <source>
        <strain evidence="2">BKB1-2</strain>
    </source>
</reference>
<dbReference type="KEGG" id="marp:QYS47_24550"/>
<proteinExistence type="predicted"/>
<dbReference type="EMBL" id="CP129968">
    <property type="protein sequence ID" value="WKK80307.1"/>
    <property type="molecule type" value="Genomic_DNA"/>
</dbReference>
<dbReference type="Gene3D" id="1.10.1660.10">
    <property type="match status" value="1"/>
</dbReference>
<evidence type="ECO:0000256" key="1">
    <source>
        <dbReference type="SAM" id="Coils"/>
    </source>
</evidence>
<gene>
    <name evidence="2" type="ORF">QYS47_24550</name>
</gene>
<organism evidence="2">
    <name type="scientific">Marivirga arenosa</name>
    <dbReference type="NCBI Taxonomy" id="3059076"/>
    <lineage>
        <taxon>Bacteria</taxon>
        <taxon>Pseudomonadati</taxon>
        <taxon>Bacteroidota</taxon>
        <taxon>Cytophagia</taxon>
        <taxon>Cytophagales</taxon>
        <taxon>Marivirgaceae</taxon>
        <taxon>Marivirga</taxon>
    </lineage>
</organism>
<dbReference type="Proteomes" id="UP001232019">
    <property type="component" value="Chromosome"/>
</dbReference>
<evidence type="ECO:0000313" key="2">
    <source>
        <dbReference type="EMBL" id="WKK80307.1"/>
    </source>
</evidence>
<sequence>MKTKELISTYTLCSQYNIEISFVDELNKMGLITIELIEEKPFIHHDQLNKFEKIMRLYHELELNLEGIDVVFHLLEKQEALNQEIKALQNRLKLYEGE</sequence>
<dbReference type="Pfam" id="PF13591">
    <property type="entry name" value="MerR_2"/>
    <property type="match status" value="1"/>
</dbReference>
<dbReference type="RefSeq" id="WP_302124634.1">
    <property type="nucleotide sequence ID" value="NZ_CP129968.2"/>
</dbReference>
<keyword evidence="1" id="KW-0175">Coiled coil</keyword>
<feature type="coiled-coil region" evidence="1">
    <location>
        <begin position="71"/>
        <end position="98"/>
    </location>
</feature>
<dbReference type="AlphaFoldDB" id="A0AA49GBT9"/>
<name>A0AA49GBT9_9BACT</name>